<comment type="caution">
    <text evidence="2">The sequence shown here is derived from an EMBL/GenBank/DDBJ whole genome shotgun (WGS) entry which is preliminary data.</text>
</comment>
<dbReference type="AlphaFoldDB" id="U2VCL6"/>
<gene>
    <name evidence="2" type="ORF">HMPREF1316_2445</name>
</gene>
<protein>
    <submittedName>
        <fullName evidence="2">Uncharacterized protein</fullName>
    </submittedName>
</protein>
<sequence length="119" mass="12346">MFCPACGAAIEKTAPTPEASGTPKRMRPLRPLVAIAIILSITAVDIVGYLVWSTLAQPKTVQVSFQIDAPGYGATTDPKIPLHLSGTTLEGTSVDGNVYLSDISDTVAVQPGSHTVTAP</sequence>
<feature type="transmembrane region" description="Helical" evidence="1">
    <location>
        <begin position="32"/>
        <end position="52"/>
    </location>
</feature>
<keyword evidence="1" id="KW-0812">Transmembrane</keyword>
<evidence type="ECO:0000313" key="3">
    <source>
        <dbReference type="Proteomes" id="UP000016638"/>
    </source>
</evidence>
<organism evidence="2 3">
    <name type="scientific">Olsenella profusa F0195</name>
    <dbReference type="NCBI Taxonomy" id="1125712"/>
    <lineage>
        <taxon>Bacteria</taxon>
        <taxon>Bacillati</taxon>
        <taxon>Actinomycetota</taxon>
        <taxon>Coriobacteriia</taxon>
        <taxon>Coriobacteriales</taxon>
        <taxon>Atopobiaceae</taxon>
        <taxon>Olsenella</taxon>
    </lineage>
</organism>
<keyword evidence="3" id="KW-1185">Reference proteome</keyword>
<proteinExistence type="predicted"/>
<accession>U2VCL6</accession>
<dbReference type="RefSeq" id="WP_021725184.1">
    <property type="nucleotide sequence ID" value="NZ_AWEZ01000013.1"/>
</dbReference>
<keyword evidence="1" id="KW-0472">Membrane</keyword>
<dbReference type="EMBL" id="AWEZ01000013">
    <property type="protein sequence ID" value="ERL10306.1"/>
    <property type="molecule type" value="Genomic_DNA"/>
</dbReference>
<name>U2VCL6_9ACTN</name>
<evidence type="ECO:0000313" key="2">
    <source>
        <dbReference type="EMBL" id="ERL10306.1"/>
    </source>
</evidence>
<dbReference type="PATRIC" id="fig|1125712.3.peg.359"/>
<keyword evidence="1" id="KW-1133">Transmembrane helix</keyword>
<dbReference type="Proteomes" id="UP000016638">
    <property type="component" value="Unassembled WGS sequence"/>
</dbReference>
<reference evidence="2 3" key="1">
    <citation type="submission" date="2013-08" db="EMBL/GenBank/DDBJ databases">
        <authorList>
            <person name="Durkin A.S."/>
            <person name="Haft D.R."/>
            <person name="McCorrison J."/>
            <person name="Torralba M."/>
            <person name="Gillis M."/>
            <person name="Haft D.H."/>
            <person name="Methe B."/>
            <person name="Sutton G."/>
            <person name="Nelson K.E."/>
        </authorList>
    </citation>
    <scope>NUCLEOTIDE SEQUENCE [LARGE SCALE GENOMIC DNA]</scope>
    <source>
        <strain evidence="2 3">F0195</strain>
    </source>
</reference>
<evidence type="ECO:0000256" key="1">
    <source>
        <dbReference type="SAM" id="Phobius"/>
    </source>
</evidence>